<dbReference type="SUPFAM" id="SSF51126">
    <property type="entry name" value="Pectin lyase-like"/>
    <property type="match status" value="1"/>
</dbReference>
<reference evidence="11 12" key="1">
    <citation type="submission" date="2024-03" db="EMBL/GenBank/DDBJ databases">
        <title>A high-quality draft genome sequence of Diaporthe vaccinii, a causative agent of upright dieback and viscid rot disease in cranberry plants.</title>
        <authorList>
            <person name="Sarrasin M."/>
            <person name="Lang B.F."/>
            <person name="Burger G."/>
        </authorList>
    </citation>
    <scope>NUCLEOTIDE SEQUENCE [LARGE SCALE GENOMIC DNA]</scope>
    <source>
        <strain evidence="11 12">IS7</strain>
    </source>
</reference>
<evidence type="ECO:0000256" key="7">
    <source>
        <dbReference type="ARBA" id="ARBA00023180"/>
    </source>
</evidence>
<accession>A0ABR4E1T9</accession>
<evidence type="ECO:0000256" key="1">
    <source>
        <dbReference type="ARBA" id="ARBA00004613"/>
    </source>
</evidence>
<keyword evidence="4" id="KW-0732">Signal</keyword>
<keyword evidence="9" id="KW-0961">Cell wall biogenesis/degradation</keyword>
<keyword evidence="6" id="KW-1015">Disulfide bond</keyword>
<dbReference type="Proteomes" id="UP001600888">
    <property type="component" value="Unassembled WGS sequence"/>
</dbReference>
<evidence type="ECO:0000256" key="2">
    <source>
        <dbReference type="ARBA" id="ARBA00008834"/>
    </source>
</evidence>
<dbReference type="PANTHER" id="PTHR31736">
    <property type="match status" value="1"/>
</dbReference>
<keyword evidence="7" id="KW-0325">Glycoprotein</keyword>
<keyword evidence="5 10" id="KW-0378">Hydrolase</keyword>
<name>A0ABR4E1T9_9PEZI</name>
<evidence type="ECO:0000256" key="5">
    <source>
        <dbReference type="ARBA" id="ARBA00022801"/>
    </source>
</evidence>
<dbReference type="InterPro" id="IPR012334">
    <property type="entry name" value="Pectin_lyas_fold"/>
</dbReference>
<keyword evidence="12" id="KW-1185">Reference proteome</keyword>
<gene>
    <name evidence="11" type="ORF">FJTKL_00931</name>
</gene>
<protein>
    <recommendedName>
        <fullName evidence="13">Glycoside hydrolase family 28 protein</fullName>
    </recommendedName>
</protein>
<evidence type="ECO:0000313" key="12">
    <source>
        <dbReference type="Proteomes" id="UP001600888"/>
    </source>
</evidence>
<dbReference type="InterPro" id="IPR000743">
    <property type="entry name" value="Glyco_hydro_28"/>
</dbReference>
<evidence type="ECO:0000256" key="6">
    <source>
        <dbReference type="ARBA" id="ARBA00023157"/>
    </source>
</evidence>
<evidence type="ECO:0000313" key="11">
    <source>
        <dbReference type="EMBL" id="KAL2276394.1"/>
    </source>
</evidence>
<organism evidence="11 12">
    <name type="scientific">Diaporthe vaccinii</name>
    <dbReference type="NCBI Taxonomy" id="105482"/>
    <lineage>
        <taxon>Eukaryota</taxon>
        <taxon>Fungi</taxon>
        <taxon>Dikarya</taxon>
        <taxon>Ascomycota</taxon>
        <taxon>Pezizomycotina</taxon>
        <taxon>Sordariomycetes</taxon>
        <taxon>Sordariomycetidae</taxon>
        <taxon>Diaporthales</taxon>
        <taxon>Diaporthaceae</taxon>
        <taxon>Diaporthe</taxon>
        <taxon>Diaporthe eres species complex</taxon>
    </lineage>
</organism>
<evidence type="ECO:0000256" key="3">
    <source>
        <dbReference type="ARBA" id="ARBA00022525"/>
    </source>
</evidence>
<dbReference type="Gene3D" id="2.160.20.10">
    <property type="entry name" value="Single-stranded right-handed beta-helix, Pectin lyase-like"/>
    <property type="match status" value="1"/>
</dbReference>
<comment type="similarity">
    <text evidence="2 10">Belongs to the glycosyl hydrolase 28 family.</text>
</comment>
<comment type="subcellular location">
    <subcellularLocation>
        <location evidence="1">Secreted</location>
    </subcellularLocation>
</comment>
<dbReference type="EMBL" id="JBAWTH010000116">
    <property type="protein sequence ID" value="KAL2276394.1"/>
    <property type="molecule type" value="Genomic_DNA"/>
</dbReference>
<evidence type="ECO:0008006" key="13">
    <source>
        <dbReference type="Google" id="ProtNLM"/>
    </source>
</evidence>
<keyword evidence="8 10" id="KW-0326">Glycosidase</keyword>
<evidence type="ECO:0000256" key="10">
    <source>
        <dbReference type="RuleBase" id="RU361169"/>
    </source>
</evidence>
<dbReference type="PANTHER" id="PTHR31736:SF19">
    <property type="entry name" value="PECTIN LYASE SUPERFAMILY PROTEIN-RELATED"/>
    <property type="match status" value="1"/>
</dbReference>
<evidence type="ECO:0000256" key="9">
    <source>
        <dbReference type="ARBA" id="ARBA00023316"/>
    </source>
</evidence>
<sequence length="224" mass="23629">MAARPKNILIEDVHCNISGGCAIGSLGLDTSISTVQYRNIYQDQADGAYLKTNGGSGTVDSIIWENIINNSGAYVLAINEAWGKDNGAAGVQSSNLTFRNWHGYNSDAKRPTIRLQCDDSVPCHDITVDNVNLWTSDGSKQVTWVCQSAYGNGAGLRKSGTASYAASVTTIKTAPAYTASTMPNDLKSAFPSTASFTIPPVPTTFYPGKAPAFTLLSLTGPGGH</sequence>
<comment type="caution">
    <text evidence="11">The sequence shown here is derived from an EMBL/GenBank/DDBJ whole genome shotgun (WGS) entry which is preliminary data.</text>
</comment>
<dbReference type="InterPro" id="IPR011050">
    <property type="entry name" value="Pectin_lyase_fold/virulence"/>
</dbReference>
<keyword evidence="3" id="KW-0964">Secreted</keyword>
<proteinExistence type="inferred from homology"/>
<dbReference type="Pfam" id="PF00295">
    <property type="entry name" value="Glyco_hydro_28"/>
    <property type="match status" value="1"/>
</dbReference>
<evidence type="ECO:0000256" key="8">
    <source>
        <dbReference type="ARBA" id="ARBA00023295"/>
    </source>
</evidence>
<evidence type="ECO:0000256" key="4">
    <source>
        <dbReference type="ARBA" id="ARBA00022729"/>
    </source>
</evidence>